<dbReference type="EMBL" id="JAACJN010000024">
    <property type="protein sequence ID" value="KAF5389144.1"/>
    <property type="molecule type" value="Genomic_DNA"/>
</dbReference>
<proteinExistence type="predicted"/>
<sequence length="363" mass="41993">MSYDLSSGSSFRTISGPFSLEVSKAPLHVHDSSLSTSSSASSDDASNCSTTCSVNNCTPASSAPYDPRRRISALMNETPSSIWTFTSSKPSKLSKASTEHILVRARNANIPALLRRHFKQNSVSVSTGRRQAQQDSDPNYEEHRSSECHQPSRTKTKSSEQIEAEKRRMLVRKLELESDPLLDARKMGPNRVWCILCQKYIHIDSRRPYYATLWFKHRGKKHAQVTAPPRARELERRLELEIDPLLDARQICPDKVWCIPCRKYVLLDSRRPYYATLWFKHREKRHPDAPRSSVRSRLEARPMLERKMELETDPLLDARRMCPDKVWCIPCQKYVHIDSRRPYYSTLWFRHRGKRHPGAPPHA</sequence>
<keyword evidence="3" id="KW-1185">Reference proteome</keyword>
<organism evidence="2 3">
    <name type="scientific">Collybiopsis confluens</name>
    <dbReference type="NCBI Taxonomy" id="2823264"/>
    <lineage>
        <taxon>Eukaryota</taxon>
        <taxon>Fungi</taxon>
        <taxon>Dikarya</taxon>
        <taxon>Basidiomycota</taxon>
        <taxon>Agaricomycotina</taxon>
        <taxon>Agaricomycetes</taxon>
        <taxon>Agaricomycetidae</taxon>
        <taxon>Agaricales</taxon>
        <taxon>Marasmiineae</taxon>
        <taxon>Omphalotaceae</taxon>
        <taxon>Collybiopsis</taxon>
    </lineage>
</organism>
<evidence type="ECO:0000313" key="3">
    <source>
        <dbReference type="Proteomes" id="UP000518752"/>
    </source>
</evidence>
<evidence type="ECO:0000313" key="2">
    <source>
        <dbReference type="EMBL" id="KAF5389144.1"/>
    </source>
</evidence>
<feature type="region of interest" description="Disordered" evidence="1">
    <location>
        <begin position="31"/>
        <end position="50"/>
    </location>
</feature>
<gene>
    <name evidence="2" type="ORF">D9757_004965</name>
</gene>
<reference evidence="2 3" key="1">
    <citation type="journal article" date="2020" name="ISME J.">
        <title>Uncovering the hidden diversity of litter-decomposition mechanisms in mushroom-forming fungi.</title>
        <authorList>
            <person name="Floudas D."/>
            <person name="Bentzer J."/>
            <person name="Ahren D."/>
            <person name="Johansson T."/>
            <person name="Persson P."/>
            <person name="Tunlid A."/>
        </authorList>
    </citation>
    <scope>NUCLEOTIDE SEQUENCE [LARGE SCALE GENOMIC DNA]</scope>
    <source>
        <strain evidence="2 3">CBS 406.79</strain>
    </source>
</reference>
<feature type="compositionally biased region" description="Polar residues" evidence="1">
    <location>
        <begin position="121"/>
        <end position="137"/>
    </location>
</feature>
<dbReference type="Proteomes" id="UP000518752">
    <property type="component" value="Unassembled WGS sequence"/>
</dbReference>
<feature type="region of interest" description="Disordered" evidence="1">
    <location>
        <begin position="121"/>
        <end position="164"/>
    </location>
</feature>
<comment type="caution">
    <text evidence="2">The sequence shown here is derived from an EMBL/GenBank/DDBJ whole genome shotgun (WGS) entry which is preliminary data.</text>
</comment>
<protein>
    <submittedName>
        <fullName evidence="2">Uncharacterized protein</fullName>
    </submittedName>
</protein>
<accession>A0A8H5HTF2</accession>
<name>A0A8H5HTF2_9AGAR</name>
<dbReference type="AlphaFoldDB" id="A0A8H5HTF2"/>
<evidence type="ECO:0000256" key="1">
    <source>
        <dbReference type="SAM" id="MobiDB-lite"/>
    </source>
</evidence>
<feature type="compositionally biased region" description="Low complexity" evidence="1">
    <location>
        <begin position="32"/>
        <end position="50"/>
    </location>
</feature>